<evidence type="ECO:0000256" key="8">
    <source>
        <dbReference type="ARBA" id="ARBA00022932"/>
    </source>
</evidence>
<organism evidence="14">
    <name type="scientific">Tanacetum cinerariifolium</name>
    <name type="common">Dalmatian daisy</name>
    <name type="synonym">Chrysanthemum cinerariifolium</name>
    <dbReference type="NCBI Taxonomy" id="118510"/>
    <lineage>
        <taxon>Eukaryota</taxon>
        <taxon>Viridiplantae</taxon>
        <taxon>Streptophyta</taxon>
        <taxon>Embryophyta</taxon>
        <taxon>Tracheophyta</taxon>
        <taxon>Spermatophyta</taxon>
        <taxon>Magnoliopsida</taxon>
        <taxon>eudicotyledons</taxon>
        <taxon>Gunneridae</taxon>
        <taxon>Pentapetalae</taxon>
        <taxon>asterids</taxon>
        <taxon>campanulids</taxon>
        <taxon>Asterales</taxon>
        <taxon>Asteraceae</taxon>
        <taxon>Asteroideae</taxon>
        <taxon>Anthemideae</taxon>
        <taxon>Anthemidinae</taxon>
        <taxon>Tanacetum</taxon>
    </lineage>
</organism>
<dbReference type="GO" id="GO:0003887">
    <property type="term" value="F:DNA-directed DNA polymerase activity"/>
    <property type="evidence" value="ECO:0007669"/>
    <property type="project" value="UniProtKB-KW"/>
</dbReference>
<evidence type="ECO:0000256" key="5">
    <source>
        <dbReference type="ARBA" id="ARBA00022842"/>
    </source>
</evidence>
<feature type="region of interest" description="Disordered" evidence="12">
    <location>
        <begin position="634"/>
        <end position="679"/>
    </location>
</feature>
<dbReference type="SMART" id="SM00343">
    <property type="entry name" value="ZnF_C2HC"/>
    <property type="match status" value="1"/>
</dbReference>
<dbReference type="EMBL" id="BKCJ010056694">
    <property type="protein sequence ID" value="GEW39722.1"/>
    <property type="molecule type" value="Genomic_DNA"/>
</dbReference>
<dbReference type="AlphaFoldDB" id="A0A699GWG9"/>
<evidence type="ECO:0000256" key="4">
    <source>
        <dbReference type="ARBA" id="ARBA00022801"/>
    </source>
</evidence>
<evidence type="ECO:0000256" key="9">
    <source>
        <dbReference type="ARBA" id="ARBA00023172"/>
    </source>
</evidence>
<keyword evidence="1" id="KW-0540">Nuclease</keyword>
<feature type="compositionally biased region" description="Basic and acidic residues" evidence="12">
    <location>
        <begin position="643"/>
        <end position="659"/>
    </location>
</feature>
<comment type="caution">
    <text evidence="14">The sequence shown here is derived from an EMBL/GenBank/DDBJ whole genome shotgun (WGS) entry which is preliminary data.</text>
</comment>
<keyword evidence="5" id="KW-0460">Magnesium</keyword>
<dbReference type="InterPro" id="IPR001878">
    <property type="entry name" value="Znf_CCHC"/>
</dbReference>
<dbReference type="InterPro" id="IPR013103">
    <property type="entry name" value="RVT_2"/>
</dbReference>
<keyword evidence="9" id="KW-0233">DNA recombination</keyword>
<evidence type="ECO:0000256" key="11">
    <source>
        <dbReference type="PROSITE-ProRule" id="PRU00047"/>
    </source>
</evidence>
<evidence type="ECO:0000256" key="7">
    <source>
        <dbReference type="ARBA" id="ARBA00022918"/>
    </source>
</evidence>
<dbReference type="Pfam" id="PF07727">
    <property type="entry name" value="RVT_2"/>
    <property type="match status" value="1"/>
</dbReference>
<dbReference type="PANTHER" id="PTHR42648">
    <property type="entry name" value="TRANSPOSASE, PUTATIVE-RELATED"/>
    <property type="match status" value="1"/>
</dbReference>
<keyword evidence="4" id="KW-0378">Hydrolase</keyword>
<keyword evidence="7" id="KW-0695">RNA-directed DNA polymerase</keyword>
<feature type="region of interest" description="Disordered" evidence="12">
    <location>
        <begin position="1010"/>
        <end position="1084"/>
    </location>
</feature>
<dbReference type="PANTHER" id="PTHR42648:SF11">
    <property type="entry name" value="TRANSPOSON TY4-P GAG-POL POLYPROTEIN"/>
    <property type="match status" value="1"/>
</dbReference>
<dbReference type="GO" id="GO:0016787">
    <property type="term" value="F:hydrolase activity"/>
    <property type="evidence" value="ECO:0007669"/>
    <property type="project" value="UniProtKB-KW"/>
</dbReference>
<dbReference type="InterPro" id="IPR039537">
    <property type="entry name" value="Retrotran_Ty1/copia-like"/>
</dbReference>
<dbReference type="GO" id="GO:0006310">
    <property type="term" value="P:DNA recombination"/>
    <property type="evidence" value="ECO:0007669"/>
    <property type="project" value="UniProtKB-KW"/>
</dbReference>
<dbReference type="InterPro" id="IPR043502">
    <property type="entry name" value="DNA/RNA_pol_sf"/>
</dbReference>
<keyword evidence="6" id="KW-0229">DNA integration</keyword>
<feature type="domain" description="CCHC-type" evidence="13">
    <location>
        <begin position="66"/>
        <end position="80"/>
    </location>
</feature>
<feature type="compositionally biased region" description="Polar residues" evidence="12">
    <location>
        <begin position="660"/>
        <end position="679"/>
    </location>
</feature>
<dbReference type="Pfam" id="PF00098">
    <property type="entry name" value="zf-CCHC"/>
    <property type="match status" value="1"/>
</dbReference>
<dbReference type="InterPro" id="IPR057670">
    <property type="entry name" value="SH3_retrovirus"/>
</dbReference>
<dbReference type="InterPro" id="IPR036875">
    <property type="entry name" value="Znf_CCHC_sf"/>
</dbReference>
<dbReference type="Pfam" id="PF25597">
    <property type="entry name" value="SH3_retrovirus"/>
    <property type="match status" value="1"/>
</dbReference>
<reference evidence="14" key="1">
    <citation type="journal article" date="2019" name="Sci. Rep.">
        <title>Draft genome of Tanacetum cinerariifolium, the natural source of mosquito coil.</title>
        <authorList>
            <person name="Yamashiro T."/>
            <person name="Shiraishi A."/>
            <person name="Satake H."/>
            <person name="Nakayama K."/>
        </authorList>
    </citation>
    <scope>NUCLEOTIDE SEQUENCE</scope>
</reference>
<feature type="compositionally biased region" description="Basic and acidic residues" evidence="12">
    <location>
        <begin position="1073"/>
        <end position="1084"/>
    </location>
</feature>
<evidence type="ECO:0000256" key="6">
    <source>
        <dbReference type="ARBA" id="ARBA00022908"/>
    </source>
</evidence>
<protein>
    <submittedName>
        <fullName evidence="14">Putative ribonuclease H-like domain-containing protein</fullName>
    </submittedName>
</protein>
<name>A0A699GWG9_TANCI</name>
<keyword evidence="3" id="KW-0255">Endonuclease</keyword>
<evidence type="ECO:0000256" key="2">
    <source>
        <dbReference type="ARBA" id="ARBA00022723"/>
    </source>
</evidence>
<proteinExistence type="predicted"/>
<dbReference type="GO" id="GO:0003676">
    <property type="term" value="F:nucleic acid binding"/>
    <property type="evidence" value="ECO:0007669"/>
    <property type="project" value="InterPro"/>
</dbReference>
<dbReference type="Gene3D" id="4.10.60.10">
    <property type="entry name" value="Zinc finger, CCHC-type"/>
    <property type="match status" value="1"/>
</dbReference>
<accession>A0A699GWG9</accession>
<dbReference type="InterPro" id="IPR025724">
    <property type="entry name" value="GAG-pre-integrase_dom"/>
</dbReference>
<evidence type="ECO:0000256" key="3">
    <source>
        <dbReference type="ARBA" id="ARBA00022759"/>
    </source>
</evidence>
<evidence type="ECO:0000313" key="14">
    <source>
        <dbReference type="EMBL" id="GEW39722.1"/>
    </source>
</evidence>
<keyword evidence="8" id="KW-0808">Transferase</keyword>
<keyword evidence="11" id="KW-0863">Zinc-finger</keyword>
<keyword evidence="2" id="KW-0479">Metal-binding</keyword>
<feature type="compositionally biased region" description="Basic and acidic residues" evidence="12">
    <location>
        <begin position="1036"/>
        <end position="1059"/>
    </location>
</feature>
<dbReference type="SUPFAM" id="SSF57756">
    <property type="entry name" value="Retrovirus zinc finger-like domains"/>
    <property type="match status" value="1"/>
</dbReference>
<evidence type="ECO:0000256" key="10">
    <source>
        <dbReference type="ARBA" id="ARBA00023268"/>
    </source>
</evidence>
<dbReference type="Pfam" id="PF13976">
    <property type="entry name" value="gag_pre-integrs"/>
    <property type="match status" value="1"/>
</dbReference>
<dbReference type="GO" id="GO:0008270">
    <property type="term" value="F:zinc ion binding"/>
    <property type="evidence" value="ECO:0007669"/>
    <property type="project" value="UniProtKB-KW"/>
</dbReference>
<evidence type="ECO:0000256" key="1">
    <source>
        <dbReference type="ARBA" id="ARBA00022722"/>
    </source>
</evidence>
<keyword evidence="8" id="KW-0239">DNA-directed DNA polymerase</keyword>
<sequence>MEFKPALLQSFPFSNRVSMRCGGSSTPNIPGPVTADEKIQKKNDTGKKITINGSDTAGYDKAKVECFNCHKMGHFARECRVPRNQENKTKNQEITRRTVNVEDTSYKVMMAIDGADFDWSYIADNEAPTNMAFMAFSDSEVYTDNTCFKTCLKNYETLKTQYDELRVEFNKSEYFEIAVLKSKLEKISKEKDDIEIKIKKFKYASQSLDKLIGSQITGKSKRGLGYVSYNAIPPPHTGRFSPLRIGLSHTGLPEFAEPSVESYGVKPIKVVIYTSSVKISEPVKENNDAPLIEDWESEGEDEVESPPEIERKTIKPSMDKVEVDIPKQNDKPARRPVKYVEMYRTQRPRGNQRKWNNLKFHQLVPKAVLTRTGLKPVKTVRPVNLKSTKRSLMKGMLHLGGAKGGKITGKGIIRTADESHVLLKVPRKNNMYNVDMKNIVPKKDLTCLVVKATNDESMLWHKRLGHINFKNTNKLVKEILVRGFPSKRFENDQTCIACLKGKQHKVSSKSKIQNSITLPLFMLHKDLLGPTFNRVLVVKPHFKTPHELFRGRTHALSFMRPFGCHVTILNTLDYLGKFDGKSNKGFFVGYSINSKAFRVYNTRTRKVEENLHINFLENKPIIIGTNSNDFTGKRASFNADSDGDNKDNDGPCKESDINNKEISNGENSTKDVNTTGPSINTVSSNINTTSLTVNTVRLNDDFFGADNDIRSLDGVEGDISNISTTYPVPTTPNTRIHKDYSLNNMDIKSAFLYGRIEEEVYVCQPPGFEDPDYPDKVYKVEKALYGLHQAPRAWYETLAKYLLGNGFHRGKFDQTMFIKRQAEDILLVQVYVDDIIFGSTKKELCTMFEKLMHGKFQMSSIGEVTFFLGLQVKQKSDEIFISQDKYVDEILRKFKYADVKPASTPMEKETALLKDSDGDDGDVYLYRSMISYGALLVPENLTIDIELNATVDGQDKTITKASVMRHLKLIDADDEAITKEMHDGLERATTTASSLEAEWSWVPRYHGGSPIQASPERLSNLPNEPPLGEGNTSRSGEGKDEEGSLDKEDSPKQGRMIKEIDEDENTNLVKSSKQGEVHDTAGHKIKSDDTKVVDFSTASPKKDDDEITLAETLVNIKKSATKDKCKAFTQESEPLRKSRRKR</sequence>
<keyword evidence="8" id="KW-0548">Nucleotidyltransferase</keyword>
<keyword evidence="11" id="KW-0862">Zinc</keyword>
<dbReference type="GO" id="GO:0003964">
    <property type="term" value="F:RNA-directed DNA polymerase activity"/>
    <property type="evidence" value="ECO:0007669"/>
    <property type="project" value="UniProtKB-KW"/>
</dbReference>
<dbReference type="GO" id="GO:0004519">
    <property type="term" value="F:endonuclease activity"/>
    <property type="evidence" value="ECO:0007669"/>
    <property type="project" value="UniProtKB-KW"/>
</dbReference>
<keyword evidence="10" id="KW-0511">Multifunctional enzyme</keyword>
<evidence type="ECO:0000259" key="13">
    <source>
        <dbReference type="PROSITE" id="PS50158"/>
    </source>
</evidence>
<dbReference type="GO" id="GO:0015074">
    <property type="term" value="P:DNA integration"/>
    <property type="evidence" value="ECO:0007669"/>
    <property type="project" value="UniProtKB-KW"/>
</dbReference>
<dbReference type="SUPFAM" id="SSF56672">
    <property type="entry name" value="DNA/RNA polymerases"/>
    <property type="match status" value="1"/>
</dbReference>
<evidence type="ECO:0000256" key="12">
    <source>
        <dbReference type="SAM" id="MobiDB-lite"/>
    </source>
</evidence>
<dbReference type="PROSITE" id="PS50158">
    <property type="entry name" value="ZF_CCHC"/>
    <property type="match status" value="1"/>
</dbReference>
<gene>
    <name evidence="14" type="ORF">Tci_211698</name>
</gene>